<accession>A0A939CFX8</accession>
<dbReference type="Pfam" id="PF21758">
    <property type="entry name" value="PAC_bac"/>
    <property type="match status" value="1"/>
</dbReference>
<proteinExistence type="predicted"/>
<evidence type="ECO:0000259" key="1">
    <source>
        <dbReference type="Pfam" id="PF21758"/>
    </source>
</evidence>
<evidence type="ECO:0000313" key="3">
    <source>
        <dbReference type="Proteomes" id="UP000737612"/>
    </source>
</evidence>
<reference evidence="2" key="1">
    <citation type="submission" date="2021-02" db="EMBL/GenBank/DDBJ databases">
        <title>Metagenome-assembled genomes from human diarrheal sample B26.</title>
        <authorList>
            <person name="Ateba T.P."/>
            <person name="Alayande K.A."/>
            <person name="Mwanza M."/>
        </authorList>
    </citation>
    <scope>NUCLEOTIDE SEQUENCE</scope>
    <source>
        <strain evidence="2">06WH</strain>
    </source>
</reference>
<dbReference type="AlphaFoldDB" id="A0A939CFX8"/>
<name>A0A939CFX8_9FIRM</name>
<gene>
    <name evidence="2" type="ORF">JTJ23_03990</name>
</gene>
<organism evidence="2 3">
    <name type="scientific">Fusicatenibacter saccharivorans</name>
    <dbReference type="NCBI Taxonomy" id="1150298"/>
    <lineage>
        <taxon>Bacteria</taxon>
        <taxon>Bacillati</taxon>
        <taxon>Bacillota</taxon>
        <taxon>Clostridia</taxon>
        <taxon>Lachnospirales</taxon>
        <taxon>Lachnospiraceae</taxon>
        <taxon>Fusicatenibacter</taxon>
    </lineage>
</organism>
<evidence type="ECO:0000313" key="2">
    <source>
        <dbReference type="EMBL" id="MBN2952759.1"/>
    </source>
</evidence>
<sequence length="129" mass="13850">MERMLTKKAVAAGCPIEVTVLSIGEDLQICLAGGEKPHIGCVVQAVPRESLTGDGSWSATSSVWNRTGHKDEVLCRMLAEKICSACRVVTVCSGGVHIDGITGEQIRELVDAMERIGDEIAEELKTARR</sequence>
<comment type="caution">
    <text evidence="2">The sequence shown here is derived from an EMBL/GenBank/DDBJ whole genome shotgun (WGS) entry which is preliminary data.</text>
</comment>
<dbReference type="InterPro" id="IPR048844">
    <property type="entry name" value="LpdD_chaperone-like"/>
</dbReference>
<feature type="domain" description="Prenylated flavin chaperone LpdD-like" evidence="1">
    <location>
        <begin position="13"/>
        <end position="125"/>
    </location>
</feature>
<protein>
    <recommendedName>
        <fullName evidence="1">Prenylated flavin chaperone LpdD-like domain-containing protein</fullName>
    </recommendedName>
</protein>
<dbReference type="Proteomes" id="UP000737612">
    <property type="component" value="Unassembled WGS sequence"/>
</dbReference>
<dbReference type="EMBL" id="JAFHBD010000012">
    <property type="protein sequence ID" value="MBN2952759.1"/>
    <property type="molecule type" value="Genomic_DNA"/>
</dbReference>